<feature type="transmembrane region" description="Helical" evidence="5">
    <location>
        <begin position="139"/>
        <end position="157"/>
    </location>
</feature>
<sequence length="505" mass="58337">MNWTGDNKKLTYSAIYSLFILGNLLLGVQLWAVDLYAFVFGLLIINKLQWESKSELLYNFVLLFAIMDFTFNLPVGHFNVYYLHIALFILTVSMFIEFMRRRKTWSLKSLAQNRYLLFLSIFILYMILSLLWVTHLKAALKYMVDYAIMICFALAVYRYNPNLAKLKQTVKFLFFLTVPALFMGLLEILDIRMPVRNIFIDEGWYAKGPYYLKTIPTVFWYNPNNFGTFLVLAMSFILAGIAFAKERKIRWGLGILQVAILINIIFSTSRTAYITMLVTMLGFLIYFSVTREKEKRKRAFAWVLVTLVVFYSLSFVPQLDVYFGKFNNTEFLNKLSFHGSYHPTPIVAYGDQGSTSERYTILVDVVKGVLLKGHPEGFGVANTPFYIGSKENTFGITNVHSLWFEILGDFGVGIFLYWIFIYLSLLWALLKRCRLSRTRAPYSFMSFLYLGLLAALAGFILTSFAPSSVINFTEMWLLLSLAVLVVNKGEKFLAEDKGEIFERSL</sequence>
<feature type="transmembrane region" description="Helical" evidence="5">
    <location>
        <begin position="249"/>
        <end position="266"/>
    </location>
</feature>
<dbReference type="NCBIfam" id="TIGR04370">
    <property type="entry name" value="glyco_rpt_poly"/>
    <property type="match status" value="1"/>
</dbReference>
<reference evidence="7" key="2">
    <citation type="submission" date="2020-01" db="EMBL/GenBank/DDBJ databases">
        <authorList>
            <person name="Hornung B."/>
        </authorList>
    </citation>
    <scope>NUCLEOTIDE SEQUENCE</scope>
    <source>
        <strain evidence="7">PacBioINE</strain>
    </source>
</reference>
<dbReference type="InterPro" id="IPR007016">
    <property type="entry name" value="O-antigen_ligase-rel_domated"/>
</dbReference>
<dbReference type="RefSeq" id="WP_240983413.1">
    <property type="nucleotide sequence ID" value="NZ_CDGJ01000019.1"/>
</dbReference>
<dbReference type="InterPro" id="IPR051533">
    <property type="entry name" value="WaaL-like"/>
</dbReference>
<feature type="transmembrane region" description="Helical" evidence="5">
    <location>
        <begin position="81"/>
        <end position="99"/>
    </location>
</feature>
<name>A0A8S0WDW8_9FIRM</name>
<reference evidence="8" key="1">
    <citation type="submission" date="2014-11" db="EMBL/GenBank/DDBJ databases">
        <authorList>
            <person name="Hornung B.V."/>
        </authorList>
    </citation>
    <scope>NUCLEOTIDE SEQUENCE</scope>
    <source>
        <strain evidence="8">INE</strain>
    </source>
</reference>
<keyword evidence="9" id="KW-1185">Reference proteome</keyword>
<evidence type="ECO:0000256" key="5">
    <source>
        <dbReference type="SAM" id="Phobius"/>
    </source>
</evidence>
<feature type="domain" description="O-antigen ligase-related" evidence="6">
    <location>
        <begin position="258"/>
        <end position="416"/>
    </location>
</feature>
<feature type="transmembrane region" description="Helical" evidence="5">
    <location>
        <begin position="410"/>
        <end position="430"/>
    </location>
</feature>
<organism evidence="7">
    <name type="scientific">Acididesulfobacillus acetoxydans</name>
    <dbReference type="NCBI Taxonomy" id="1561005"/>
    <lineage>
        <taxon>Bacteria</taxon>
        <taxon>Bacillati</taxon>
        <taxon>Bacillota</taxon>
        <taxon>Clostridia</taxon>
        <taxon>Eubacteriales</taxon>
        <taxon>Peptococcaceae</taxon>
        <taxon>Acididesulfobacillus</taxon>
    </lineage>
</organism>
<dbReference type="PANTHER" id="PTHR37422">
    <property type="entry name" value="TEICHURONIC ACID BIOSYNTHESIS PROTEIN TUAE"/>
    <property type="match status" value="1"/>
</dbReference>
<feature type="transmembrane region" description="Helical" evidence="5">
    <location>
        <begin position="115"/>
        <end position="133"/>
    </location>
</feature>
<dbReference type="PANTHER" id="PTHR37422:SF23">
    <property type="entry name" value="TEICHURONIC ACID BIOSYNTHESIS PROTEIN TUAE"/>
    <property type="match status" value="1"/>
</dbReference>
<dbReference type="EMBL" id="CDGJ01000019">
    <property type="protein sequence ID" value="CEJ06184.1"/>
    <property type="molecule type" value="Genomic_DNA"/>
</dbReference>
<feature type="transmembrane region" description="Helical" evidence="5">
    <location>
        <begin position="169"/>
        <end position="189"/>
    </location>
</feature>
<feature type="transmembrane region" description="Helical" evidence="5">
    <location>
        <begin position="301"/>
        <end position="319"/>
    </location>
</feature>
<feature type="transmembrane region" description="Helical" evidence="5">
    <location>
        <begin position="272"/>
        <end position="289"/>
    </location>
</feature>
<proteinExistence type="predicted"/>
<dbReference type="GO" id="GO:0016020">
    <property type="term" value="C:membrane"/>
    <property type="evidence" value="ECO:0007669"/>
    <property type="project" value="UniProtKB-SubCell"/>
</dbReference>
<keyword evidence="7" id="KW-0436">Ligase</keyword>
<keyword evidence="3 5" id="KW-1133">Transmembrane helix</keyword>
<feature type="transmembrane region" description="Helical" evidence="5">
    <location>
        <begin position="226"/>
        <end position="244"/>
    </location>
</feature>
<protein>
    <submittedName>
        <fullName evidence="8">O-antigen ligase like membrane protein</fullName>
    </submittedName>
    <submittedName>
        <fullName evidence="7">O-antigen ligase-related protein</fullName>
    </submittedName>
</protein>
<evidence type="ECO:0000313" key="7">
    <source>
        <dbReference type="EMBL" id="CAA7599632.1"/>
    </source>
</evidence>
<feature type="transmembrane region" description="Helical" evidence="5">
    <location>
        <begin position="468"/>
        <end position="487"/>
    </location>
</feature>
<gene>
    <name evidence="7" type="ORF">DEACI_0258</name>
    <name evidence="8" type="ORF">DEACI_0630</name>
</gene>
<keyword evidence="2 5" id="KW-0812">Transmembrane</keyword>
<keyword evidence="4 5" id="KW-0472">Membrane</keyword>
<dbReference type="Pfam" id="PF04932">
    <property type="entry name" value="Wzy_C"/>
    <property type="match status" value="1"/>
</dbReference>
<feature type="transmembrane region" description="Helical" evidence="5">
    <location>
        <begin position="442"/>
        <end position="462"/>
    </location>
</feature>
<feature type="transmembrane region" description="Helical" evidence="5">
    <location>
        <begin position="56"/>
        <end position="75"/>
    </location>
</feature>
<feature type="transmembrane region" description="Helical" evidence="5">
    <location>
        <begin position="20"/>
        <end position="44"/>
    </location>
</feature>
<evidence type="ECO:0000256" key="4">
    <source>
        <dbReference type="ARBA" id="ARBA00023136"/>
    </source>
</evidence>
<dbReference type="KEGG" id="aacx:DEACI_0258"/>
<dbReference type="Proteomes" id="UP000836597">
    <property type="component" value="Chromosome"/>
</dbReference>
<dbReference type="EMBL" id="LR746496">
    <property type="protein sequence ID" value="CAA7599632.1"/>
    <property type="molecule type" value="Genomic_DNA"/>
</dbReference>
<evidence type="ECO:0000313" key="8">
    <source>
        <dbReference type="EMBL" id="CEJ06184.1"/>
    </source>
</evidence>
<dbReference type="AlphaFoldDB" id="A0A8S0WDW8"/>
<evidence type="ECO:0000256" key="1">
    <source>
        <dbReference type="ARBA" id="ARBA00004141"/>
    </source>
</evidence>
<dbReference type="GO" id="GO:0016874">
    <property type="term" value="F:ligase activity"/>
    <property type="evidence" value="ECO:0007669"/>
    <property type="project" value="UniProtKB-KW"/>
</dbReference>
<evidence type="ECO:0000256" key="3">
    <source>
        <dbReference type="ARBA" id="ARBA00022989"/>
    </source>
</evidence>
<evidence type="ECO:0000259" key="6">
    <source>
        <dbReference type="Pfam" id="PF04932"/>
    </source>
</evidence>
<evidence type="ECO:0000313" key="9">
    <source>
        <dbReference type="Proteomes" id="UP001071230"/>
    </source>
</evidence>
<accession>A0A8S0WDW8</accession>
<evidence type="ECO:0000256" key="2">
    <source>
        <dbReference type="ARBA" id="ARBA00022692"/>
    </source>
</evidence>
<comment type="subcellular location">
    <subcellularLocation>
        <location evidence="1">Membrane</location>
        <topology evidence="1">Multi-pass membrane protein</topology>
    </subcellularLocation>
</comment>
<dbReference type="Proteomes" id="UP001071230">
    <property type="component" value="Unassembled WGS sequence"/>
</dbReference>